<reference evidence="2" key="1">
    <citation type="journal article" date="2020" name="Nature">
        <title>Giant virus diversity and host interactions through global metagenomics.</title>
        <authorList>
            <person name="Schulz F."/>
            <person name="Roux S."/>
            <person name="Paez-Espino D."/>
            <person name="Jungbluth S."/>
            <person name="Walsh D.A."/>
            <person name="Denef V.J."/>
            <person name="McMahon K.D."/>
            <person name="Konstantinidis K.T."/>
            <person name="Eloe-Fadrosh E.A."/>
            <person name="Kyrpides N.C."/>
            <person name="Woyke T."/>
        </authorList>
    </citation>
    <scope>NUCLEOTIDE SEQUENCE</scope>
    <source>
        <strain evidence="2">GVMAG-M-3300023174-144</strain>
    </source>
</reference>
<protein>
    <submittedName>
        <fullName evidence="2">Uncharacterized protein</fullName>
    </submittedName>
</protein>
<dbReference type="EMBL" id="MN739599">
    <property type="protein sequence ID" value="QHT14999.1"/>
    <property type="molecule type" value="Genomic_DNA"/>
</dbReference>
<keyword evidence="1" id="KW-0472">Membrane</keyword>
<feature type="transmembrane region" description="Helical" evidence="1">
    <location>
        <begin position="6"/>
        <end position="27"/>
    </location>
</feature>
<feature type="transmembrane region" description="Helical" evidence="1">
    <location>
        <begin position="34"/>
        <end position="56"/>
    </location>
</feature>
<dbReference type="Pfam" id="PF03083">
    <property type="entry name" value="MtN3_slv"/>
    <property type="match status" value="1"/>
</dbReference>
<organism evidence="2">
    <name type="scientific">viral metagenome</name>
    <dbReference type="NCBI Taxonomy" id="1070528"/>
    <lineage>
        <taxon>unclassified sequences</taxon>
        <taxon>metagenomes</taxon>
        <taxon>organismal metagenomes</taxon>
    </lineage>
</organism>
<keyword evidence="1" id="KW-0812">Transmembrane</keyword>
<dbReference type="GO" id="GO:0016020">
    <property type="term" value="C:membrane"/>
    <property type="evidence" value="ECO:0007669"/>
    <property type="project" value="InterPro"/>
</dbReference>
<dbReference type="Gene3D" id="1.20.1280.290">
    <property type="match status" value="1"/>
</dbReference>
<accession>A0A6C0DGC1</accession>
<proteinExistence type="predicted"/>
<dbReference type="InterPro" id="IPR004316">
    <property type="entry name" value="SWEET_rpt"/>
</dbReference>
<evidence type="ECO:0000256" key="1">
    <source>
        <dbReference type="SAM" id="Phobius"/>
    </source>
</evidence>
<feature type="transmembrane region" description="Helical" evidence="1">
    <location>
        <begin position="62"/>
        <end position="82"/>
    </location>
</feature>
<dbReference type="AlphaFoldDB" id="A0A6C0DGC1"/>
<evidence type="ECO:0000313" key="2">
    <source>
        <dbReference type="EMBL" id="QHT14999.1"/>
    </source>
</evidence>
<name>A0A6C0DGC1_9ZZZZ</name>
<keyword evidence="1" id="KW-1133">Transmembrane helix</keyword>
<sequence length="97" mass="11294">MNTLYIIPYSATGISIIARFIFMYLLYTKKSTNIYSLIFCILNIISSSLWLNYSIIVSDLPIIVRGSSDLFLFTISCAYIMYNRNQEYRISKLVLPR</sequence>